<protein>
    <submittedName>
        <fullName evidence="1">Uncharacterized protein</fullName>
    </submittedName>
</protein>
<proteinExistence type="predicted"/>
<feature type="non-terminal residue" evidence="1">
    <location>
        <position position="1"/>
    </location>
</feature>
<dbReference type="Proteomes" id="UP001177023">
    <property type="component" value="Unassembled WGS sequence"/>
</dbReference>
<evidence type="ECO:0000313" key="1">
    <source>
        <dbReference type="EMBL" id="CAJ0564145.1"/>
    </source>
</evidence>
<accession>A0AA36C860</accession>
<dbReference type="EMBL" id="CATQJA010000806">
    <property type="protein sequence ID" value="CAJ0564145.1"/>
    <property type="molecule type" value="Genomic_DNA"/>
</dbReference>
<evidence type="ECO:0000313" key="2">
    <source>
        <dbReference type="Proteomes" id="UP001177023"/>
    </source>
</evidence>
<dbReference type="AlphaFoldDB" id="A0AA36C860"/>
<organism evidence="1 2">
    <name type="scientific">Mesorhabditis spiculigera</name>
    <dbReference type="NCBI Taxonomy" id="96644"/>
    <lineage>
        <taxon>Eukaryota</taxon>
        <taxon>Metazoa</taxon>
        <taxon>Ecdysozoa</taxon>
        <taxon>Nematoda</taxon>
        <taxon>Chromadorea</taxon>
        <taxon>Rhabditida</taxon>
        <taxon>Rhabditina</taxon>
        <taxon>Rhabditomorpha</taxon>
        <taxon>Rhabditoidea</taxon>
        <taxon>Rhabditidae</taxon>
        <taxon>Mesorhabditinae</taxon>
        <taxon>Mesorhabditis</taxon>
    </lineage>
</organism>
<name>A0AA36C860_9BILA</name>
<reference evidence="1" key="1">
    <citation type="submission" date="2023-06" db="EMBL/GenBank/DDBJ databases">
        <authorList>
            <person name="Delattre M."/>
        </authorList>
    </citation>
    <scope>NUCLEOTIDE SEQUENCE</scope>
    <source>
        <strain evidence="1">AF72</strain>
    </source>
</reference>
<comment type="caution">
    <text evidence="1">The sequence shown here is derived from an EMBL/GenBank/DDBJ whole genome shotgun (WGS) entry which is preliminary data.</text>
</comment>
<gene>
    <name evidence="1" type="ORF">MSPICULIGERA_LOCUS2832</name>
</gene>
<sequence length="282" mass="32447">MYLTSLFEDPNDEPVEREDDEPLECFEGWLLVTDTGPTPGMARNGGNDFPRWQRGYCVGRADDYSLICYKNEQLAHTIARDVPRTRLDGGVNKFIKYWKSQETRPDYQQASNIGTVSRAQRMFSTLSRMTSLKVQEEDRLMTDYAPELSRKFSISTMRISRKKSVYTPKIETGKLGLHFDTTCSKPELEPYDFRIPIRYPDAEAKEKLSCDHLESAMVVDVEADQDFYPQKFPEFTYHEENRQLGTPRSKTIQKGLSRSNFFTSALSVQVDATSETVKLIVV</sequence>
<keyword evidence="2" id="KW-1185">Reference proteome</keyword>